<dbReference type="PANTHER" id="PTHR35395:SF1">
    <property type="entry name" value="DUF6536 DOMAIN-CONTAINING PROTEIN"/>
    <property type="match status" value="1"/>
</dbReference>
<evidence type="ECO:0000313" key="3">
    <source>
        <dbReference type="Proteomes" id="UP000078343"/>
    </source>
</evidence>
<comment type="caution">
    <text evidence="2">The sequence shown here is derived from an EMBL/GenBank/DDBJ whole genome shotgun (WGS) entry which is preliminary data.</text>
</comment>
<feature type="transmembrane region" description="Helical" evidence="1">
    <location>
        <begin position="174"/>
        <end position="199"/>
    </location>
</feature>
<dbReference type="GeneID" id="30011523"/>
<dbReference type="EMBL" id="LVYI01000006">
    <property type="protein sequence ID" value="OAP58265.1"/>
    <property type="molecule type" value="Genomic_DNA"/>
</dbReference>
<keyword evidence="3" id="KW-1185">Reference proteome</keyword>
<dbReference type="AlphaFoldDB" id="A0A178ZGV1"/>
<dbReference type="PANTHER" id="PTHR35395">
    <property type="entry name" value="DUF6536 DOMAIN-CONTAINING PROTEIN"/>
    <property type="match status" value="1"/>
</dbReference>
<evidence type="ECO:0000256" key="1">
    <source>
        <dbReference type="SAM" id="Phobius"/>
    </source>
</evidence>
<keyword evidence="1" id="KW-0812">Transmembrane</keyword>
<keyword evidence="1" id="KW-1133">Transmembrane helix</keyword>
<dbReference type="OrthoDB" id="5429634at2759"/>
<reference evidence="2 3" key="1">
    <citation type="submission" date="2016-04" db="EMBL/GenBank/DDBJ databases">
        <title>Draft genome of Fonsecaea erecta CBS 125763.</title>
        <authorList>
            <person name="Weiss V.A."/>
            <person name="Vicente V.A."/>
            <person name="Raittz R.T."/>
            <person name="Moreno L.F."/>
            <person name="De Souza E.M."/>
            <person name="Pedrosa F.O."/>
            <person name="Steffens M.B."/>
            <person name="Faoro H."/>
            <person name="Tadra-Sfeir M.Z."/>
            <person name="Najafzadeh M.J."/>
            <person name="Felipe M.S."/>
            <person name="Teixeira M."/>
            <person name="Sun J."/>
            <person name="Xi L."/>
            <person name="Gomes R."/>
            <person name="De Azevedo C.M."/>
            <person name="Salgado C.G."/>
            <person name="Da Silva M.B."/>
            <person name="Nascimento M.F."/>
            <person name="Queiroz-Telles F."/>
            <person name="Attili D.S."/>
            <person name="Gorbushina A."/>
        </authorList>
    </citation>
    <scope>NUCLEOTIDE SEQUENCE [LARGE SCALE GENOMIC DNA]</scope>
    <source>
        <strain evidence="2 3">CBS 125763</strain>
    </source>
</reference>
<dbReference type="RefSeq" id="XP_018691632.1">
    <property type="nucleotide sequence ID" value="XM_018838864.1"/>
</dbReference>
<feature type="transmembrane region" description="Helical" evidence="1">
    <location>
        <begin position="84"/>
        <end position="110"/>
    </location>
</feature>
<proteinExistence type="predicted"/>
<gene>
    <name evidence="2" type="ORF">AYL99_07355</name>
</gene>
<dbReference type="STRING" id="1367422.A0A178ZGV1"/>
<name>A0A178ZGV1_9EURO</name>
<organism evidence="2 3">
    <name type="scientific">Fonsecaea erecta</name>
    <dbReference type="NCBI Taxonomy" id="1367422"/>
    <lineage>
        <taxon>Eukaryota</taxon>
        <taxon>Fungi</taxon>
        <taxon>Dikarya</taxon>
        <taxon>Ascomycota</taxon>
        <taxon>Pezizomycotina</taxon>
        <taxon>Eurotiomycetes</taxon>
        <taxon>Chaetothyriomycetidae</taxon>
        <taxon>Chaetothyriales</taxon>
        <taxon>Herpotrichiellaceae</taxon>
        <taxon>Fonsecaea</taxon>
    </lineage>
</organism>
<feature type="transmembrane region" description="Helical" evidence="1">
    <location>
        <begin position="343"/>
        <end position="368"/>
    </location>
</feature>
<protein>
    <submittedName>
        <fullName evidence="2">Uncharacterized protein</fullName>
    </submittedName>
</protein>
<accession>A0A178ZGV1</accession>
<dbReference type="Proteomes" id="UP000078343">
    <property type="component" value="Unassembled WGS sequence"/>
</dbReference>
<keyword evidence="1" id="KW-0472">Membrane</keyword>
<evidence type="ECO:0000313" key="2">
    <source>
        <dbReference type="EMBL" id="OAP58265.1"/>
    </source>
</evidence>
<sequence>MVSSHENATNSLLLWEMYLTSSSSFLCAPPVNSEEEAEKLSMFLSVCDFSAIKKDPGNWTTYGYHIRYCLAREVDLDCSLNLDVVIMAVMIMCNTLLLALMIFTLTALWATTRKSLAVHGDVISNYLLTEDDYTQGMCVADKSRIKYYWSHRGEAMRLHASPHRWYQSMNRRRLFLLIGIFVAGLALVVIITAYALYIVSHDRHLSLSWHSLWDLGFGSTTVSGELNINESGSVTTLAFVSNIPQVFLAVVTLVTNAALIEMTQAADYAQFAIKSQRLRVSEAVGSQEGTYLLGMPLKYAIPTITVTRLLHWCVSQSIVPVKVTSYPTDSDPYDLDLGTADLAFSPLAIIASTIMAGILVLSTLLLGLKKLKGPMPLASSCSLALSAAVHPHEDTIDQTAIYGPVRWGVTEFEEGAEGKVGHLSFMSSRRAMLKIDNTARYR</sequence>